<evidence type="ECO:0000256" key="3">
    <source>
        <dbReference type="ARBA" id="ARBA00022538"/>
    </source>
</evidence>
<feature type="transmembrane region" description="Helical" evidence="10">
    <location>
        <begin position="120"/>
        <end position="140"/>
    </location>
</feature>
<dbReference type="Gene3D" id="1.20.1530.20">
    <property type="match status" value="1"/>
</dbReference>
<dbReference type="EMBL" id="VOIH02000011">
    <property type="protein sequence ID" value="KAF3433334.1"/>
    <property type="molecule type" value="Genomic_DNA"/>
</dbReference>
<keyword evidence="8 10" id="KW-0472">Membrane</keyword>
<feature type="transmembrane region" description="Helical" evidence="10">
    <location>
        <begin position="186"/>
        <end position="203"/>
    </location>
</feature>
<evidence type="ECO:0008006" key="16">
    <source>
        <dbReference type="Google" id="ProtNLM"/>
    </source>
</evidence>
<evidence type="ECO:0000256" key="9">
    <source>
        <dbReference type="ARBA" id="ARBA00038341"/>
    </source>
</evidence>
<feature type="transmembrane region" description="Helical" evidence="10">
    <location>
        <begin position="429"/>
        <end position="448"/>
    </location>
</feature>
<name>A0A8K0DS93_9ROSA</name>
<sequence>MLQKVEIVTTFGNITSNDYFYGSYNTSWYKGHRVICSPEKRVRSGGIFNGDNPFDYVFPVFIAQVILVTSFSRIFYFLLRPFKQPKFVSNILGGIVLGPSVLGRSQRFREIIFPLRESEFLSTAAAIGAIYSVFIIAVKMDIDMILRAARNAWRIGIISFVVPLLVSYSCLYPISDKFQGIMKGTFLFYVALSLSFTYFPVLAESLRELNLVNSELGQLAMSSAMLNDLIQWFFVALSVFIKQENTRDAVQALLGFLGLLGICIKVIRPAVVRIVKSTPEGKPVREIYVTALLIGTLVIAFFSDALGGTTISGPLFLGLVIPDGPPLGAALVEKSDYLVSEFFMPLFFAHVGFNTDIAAIEDWASFHRFQFTINMGFLAKLVGTMVAALCCKIKFRNAFLMGLIMNIKGILEVISFHKWKTHKLIDEQTYTQLVISMMVITMLVTPLIKILTKPQTRLNPSLMNRGLRTLQSMPKSSEFRVLFCVHHEESVNSIIKLLEVSSASHASPTCAYVIHAVELVGRAAPLLLPYHQNRRTFRPAFSSKTDTICRAFENYCRVSKGTVSVQPFTMISPYETMHETISSFSQDKLIPLLIVPFHQNQQYLVSRSTANSIRQFNVNLQTSAPCTVGVLVDRSFSIPVLSANFSCRIAVIFIGGPDDREAIAMAARMSEHKDVIVTVVRIVNLWCTSNGYKEDPELEWEKGLDDAALDEFKFKSMKNEFVTWCEVEAEDDVEVVNGVRALQGNYDLVIVGRRRWSSAETIGDKEMTDFVENPELGVLGDILASSDFCGGMVSVLVMQHSGGVGANHSLRHNSSNLYYTRLGDDMNFG</sequence>
<evidence type="ECO:0000256" key="6">
    <source>
        <dbReference type="ARBA" id="ARBA00022989"/>
    </source>
</evidence>
<dbReference type="AlphaFoldDB" id="A0A8K0DS93"/>
<evidence type="ECO:0000256" key="10">
    <source>
        <dbReference type="SAM" id="Phobius"/>
    </source>
</evidence>
<keyword evidence="15" id="KW-1185">Reference proteome</keyword>
<reference evidence="14" key="1">
    <citation type="submission" date="2020-03" db="EMBL/GenBank/DDBJ databases">
        <title>A high-quality chromosome-level genome assembly of a woody plant with both climbing and erect habits, Rhamnella rubrinervis.</title>
        <authorList>
            <person name="Lu Z."/>
            <person name="Yang Y."/>
            <person name="Zhu X."/>
            <person name="Sun Y."/>
        </authorList>
    </citation>
    <scope>NUCLEOTIDE SEQUENCE</scope>
    <source>
        <strain evidence="14">BYM</strain>
        <tissue evidence="14">Leaf</tissue>
    </source>
</reference>
<dbReference type="GO" id="GO:0012505">
    <property type="term" value="C:endomembrane system"/>
    <property type="evidence" value="ECO:0007669"/>
    <property type="project" value="TreeGrafter"/>
</dbReference>
<evidence type="ECO:0000259" key="11">
    <source>
        <dbReference type="Pfam" id="PF00999"/>
    </source>
</evidence>
<proteinExistence type="inferred from homology"/>
<keyword evidence="6 10" id="KW-1133">Transmembrane helix</keyword>
<dbReference type="GO" id="GO:0015297">
    <property type="term" value="F:antiporter activity"/>
    <property type="evidence" value="ECO:0007669"/>
    <property type="project" value="InterPro"/>
</dbReference>
<evidence type="ECO:0000256" key="5">
    <source>
        <dbReference type="ARBA" id="ARBA00022958"/>
    </source>
</evidence>
<feature type="transmembrane region" description="Helical" evidence="10">
    <location>
        <begin position="371"/>
        <end position="391"/>
    </location>
</feature>
<dbReference type="InterPro" id="IPR057291">
    <property type="entry name" value="CHX17_2nd"/>
</dbReference>
<keyword evidence="4 10" id="KW-0812">Transmembrane</keyword>
<dbReference type="InterPro" id="IPR038770">
    <property type="entry name" value="Na+/solute_symporter_sf"/>
</dbReference>
<evidence type="ECO:0000256" key="7">
    <source>
        <dbReference type="ARBA" id="ARBA00023065"/>
    </source>
</evidence>
<comment type="subcellular location">
    <subcellularLocation>
        <location evidence="1">Membrane</location>
        <topology evidence="1">Multi-pass membrane protein</topology>
    </subcellularLocation>
</comment>
<gene>
    <name evidence="14" type="ORF">FNV43_RR24436</name>
</gene>
<keyword evidence="3" id="KW-0633">Potassium transport</keyword>
<accession>A0A8K0DS93</accession>
<feature type="transmembrane region" description="Helical" evidence="10">
    <location>
        <begin position="152"/>
        <end position="174"/>
    </location>
</feature>
<dbReference type="InterPro" id="IPR057290">
    <property type="entry name" value="CHX17_C"/>
</dbReference>
<feature type="transmembrane region" description="Helical" evidence="10">
    <location>
        <begin position="224"/>
        <end position="243"/>
    </location>
</feature>
<protein>
    <recommendedName>
        <fullName evidence="16">Cation/H+ exchanger domain-containing protein</fullName>
    </recommendedName>
</protein>
<feature type="domain" description="Cation/H+ exchanger transmembrane" evidence="11">
    <location>
        <begin position="69"/>
        <end position="447"/>
    </location>
</feature>
<dbReference type="Pfam" id="PF23256">
    <property type="entry name" value="CHX17_2nd"/>
    <property type="match status" value="1"/>
</dbReference>
<dbReference type="GO" id="GO:1902600">
    <property type="term" value="P:proton transmembrane transport"/>
    <property type="evidence" value="ECO:0007669"/>
    <property type="project" value="InterPro"/>
</dbReference>
<keyword evidence="7" id="KW-0406">Ion transport</keyword>
<evidence type="ECO:0000256" key="4">
    <source>
        <dbReference type="ARBA" id="ARBA00022692"/>
    </source>
</evidence>
<dbReference type="Pfam" id="PF00999">
    <property type="entry name" value="Na_H_Exchanger"/>
    <property type="match status" value="1"/>
</dbReference>
<dbReference type="PANTHER" id="PTHR32468:SF108">
    <property type="entry name" value="CATION_H(+) ANTIPORTER 15-LIKE"/>
    <property type="match status" value="1"/>
</dbReference>
<dbReference type="GO" id="GO:0016020">
    <property type="term" value="C:membrane"/>
    <property type="evidence" value="ECO:0007669"/>
    <property type="project" value="UniProtKB-SubCell"/>
</dbReference>
<keyword evidence="2" id="KW-0813">Transport</keyword>
<feature type="transmembrane region" description="Helical" evidence="10">
    <location>
        <begin position="249"/>
        <end position="267"/>
    </location>
</feature>
<feature type="domain" description="Cation/H(+) antiporter central" evidence="12">
    <location>
        <begin position="511"/>
        <end position="639"/>
    </location>
</feature>
<dbReference type="PANTHER" id="PTHR32468">
    <property type="entry name" value="CATION/H + ANTIPORTER"/>
    <property type="match status" value="1"/>
</dbReference>
<feature type="domain" description="Cation/H(+) antiporter C-terminal" evidence="13">
    <location>
        <begin position="648"/>
        <end position="802"/>
    </location>
</feature>
<dbReference type="Pfam" id="PF23259">
    <property type="entry name" value="CHX17_C"/>
    <property type="match status" value="1"/>
</dbReference>
<dbReference type="InterPro" id="IPR050794">
    <property type="entry name" value="CPA2_transporter"/>
</dbReference>
<dbReference type="Proteomes" id="UP000796880">
    <property type="component" value="Unassembled WGS sequence"/>
</dbReference>
<dbReference type="InterPro" id="IPR006153">
    <property type="entry name" value="Cation/H_exchanger_TM"/>
</dbReference>
<evidence type="ECO:0000313" key="15">
    <source>
        <dbReference type="Proteomes" id="UP000796880"/>
    </source>
</evidence>
<dbReference type="GO" id="GO:0006813">
    <property type="term" value="P:potassium ion transport"/>
    <property type="evidence" value="ECO:0007669"/>
    <property type="project" value="UniProtKB-KW"/>
</dbReference>
<comment type="caution">
    <text evidence="14">The sequence shown here is derived from an EMBL/GenBank/DDBJ whole genome shotgun (WGS) entry which is preliminary data.</text>
</comment>
<evidence type="ECO:0000259" key="13">
    <source>
        <dbReference type="Pfam" id="PF23259"/>
    </source>
</evidence>
<evidence type="ECO:0000256" key="8">
    <source>
        <dbReference type="ARBA" id="ARBA00023136"/>
    </source>
</evidence>
<evidence type="ECO:0000313" key="14">
    <source>
        <dbReference type="EMBL" id="KAF3433334.1"/>
    </source>
</evidence>
<feature type="transmembrane region" description="Helical" evidence="10">
    <location>
        <begin position="56"/>
        <end position="79"/>
    </location>
</feature>
<evidence type="ECO:0000259" key="12">
    <source>
        <dbReference type="Pfam" id="PF23256"/>
    </source>
</evidence>
<feature type="transmembrane region" description="Helical" evidence="10">
    <location>
        <begin position="287"/>
        <end position="307"/>
    </location>
</feature>
<dbReference type="OrthoDB" id="1612738at2759"/>
<dbReference type="GO" id="GO:0006885">
    <property type="term" value="P:regulation of pH"/>
    <property type="evidence" value="ECO:0007669"/>
    <property type="project" value="TreeGrafter"/>
</dbReference>
<evidence type="ECO:0000256" key="2">
    <source>
        <dbReference type="ARBA" id="ARBA00022448"/>
    </source>
</evidence>
<organism evidence="14 15">
    <name type="scientific">Rhamnella rubrinervis</name>
    <dbReference type="NCBI Taxonomy" id="2594499"/>
    <lineage>
        <taxon>Eukaryota</taxon>
        <taxon>Viridiplantae</taxon>
        <taxon>Streptophyta</taxon>
        <taxon>Embryophyta</taxon>
        <taxon>Tracheophyta</taxon>
        <taxon>Spermatophyta</taxon>
        <taxon>Magnoliopsida</taxon>
        <taxon>eudicotyledons</taxon>
        <taxon>Gunneridae</taxon>
        <taxon>Pentapetalae</taxon>
        <taxon>rosids</taxon>
        <taxon>fabids</taxon>
        <taxon>Rosales</taxon>
        <taxon>Rhamnaceae</taxon>
        <taxon>rhamnoid group</taxon>
        <taxon>Rhamneae</taxon>
        <taxon>Rhamnella</taxon>
    </lineage>
</organism>
<evidence type="ECO:0000256" key="1">
    <source>
        <dbReference type="ARBA" id="ARBA00004141"/>
    </source>
</evidence>
<comment type="similarity">
    <text evidence="9">Belongs to the monovalent cation:proton antiporter 2 (CPA2) transporter (TC 2.A.37) family. CHX (TC 2.A.37.4) subfamily.</text>
</comment>
<keyword evidence="5" id="KW-0630">Potassium</keyword>